<gene>
    <name evidence="2" type="ORF">CCAP1982_LOCUS6712</name>
</gene>
<comment type="caution">
    <text evidence="2">The sequence shown here is derived from an EMBL/GenBank/DDBJ whole genome shotgun (WGS) entry which is preliminary data.</text>
</comment>
<keyword evidence="1" id="KW-0472">Membrane</keyword>
<sequence length="126" mass="14535">MYITYIHTYIRKPNNKRQPQTPALIQKAKWKRLSLLCWSGMQHRVLARMYICRIYVCDSLSSLFPSPRTSMSPSPHARTYTYVHVYIVIKPPSSLCSKLNMTSGAVSLIVIIILMFIKIKSTLDLT</sequence>
<keyword evidence="1" id="KW-1133">Transmembrane helix</keyword>
<reference evidence="2" key="1">
    <citation type="submission" date="2020-11" db="EMBL/GenBank/DDBJ databases">
        <authorList>
            <person name="Whitehead M."/>
        </authorList>
    </citation>
    <scope>NUCLEOTIDE SEQUENCE</scope>
    <source>
        <strain evidence="2">EGII</strain>
    </source>
</reference>
<evidence type="ECO:0000256" key="1">
    <source>
        <dbReference type="SAM" id="Phobius"/>
    </source>
</evidence>
<feature type="transmembrane region" description="Helical" evidence="1">
    <location>
        <begin position="99"/>
        <end position="117"/>
    </location>
</feature>
<evidence type="ECO:0000313" key="2">
    <source>
        <dbReference type="EMBL" id="CAD6998098.1"/>
    </source>
</evidence>
<protein>
    <submittedName>
        <fullName evidence="2">(Mediterranean fruit fly) hypothetical protein</fullName>
    </submittedName>
</protein>
<dbReference type="EMBL" id="CAJHJT010000012">
    <property type="protein sequence ID" value="CAD6998098.1"/>
    <property type="molecule type" value="Genomic_DNA"/>
</dbReference>
<dbReference type="Proteomes" id="UP000606786">
    <property type="component" value="Unassembled WGS sequence"/>
</dbReference>
<evidence type="ECO:0000313" key="3">
    <source>
        <dbReference type="Proteomes" id="UP000606786"/>
    </source>
</evidence>
<accession>A0A811UIF0</accession>
<keyword evidence="3" id="KW-1185">Reference proteome</keyword>
<dbReference type="AlphaFoldDB" id="A0A811UIF0"/>
<name>A0A811UIF0_CERCA</name>
<keyword evidence="1" id="KW-0812">Transmembrane</keyword>
<organism evidence="2 3">
    <name type="scientific">Ceratitis capitata</name>
    <name type="common">Mediterranean fruit fly</name>
    <name type="synonym">Tephritis capitata</name>
    <dbReference type="NCBI Taxonomy" id="7213"/>
    <lineage>
        <taxon>Eukaryota</taxon>
        <taxon>Metazoa</taxon>
        <taxon>Ecdysozoa</taxon>
        <taxon>Arthropoda</taxon>
        <taxon>Hexapoda</taxon>
        <taxon>Insecta</taxon>
        <taxon>Pterygota</taxon>
        <taxon>Neoptera</taxon>
        <taxon>Endopterygota</taxon>
        <taxon>Diptera</taxon>
        <taxon>Brachycera</taxon>
        <taxon>Muscomorpha</taxon>
        <taxon>Tephritoidea</taxon>
        <taxon>Tephritidae</taxon>
        <taxon>Ceratitis</taxon>
        <taxon>Ceratitis</taxon>
    </lineage>
</organism>
<proteinExistence type="predicted"/>